<dbReference type="EC" id="2.3.1.-" evidence="2"/>
<dbReference type="GO" id="GO:0016746">
    <property type="term" value="F:acyltransferase activity"/>
    <property type="evidence" value="ECO:0007669"/>
    <property type="project" value="UniProtKB-KW"/>
</dbReference>
<name>A0ABZ3EY13_9FIRM</name>
<dbReference type="PROSITE" id="PS51186">
    <property type="entry name" value="GNAT"/>
    <property type="match status" value="1"/>
</dbReference>
<dbReference type="PANTHER" id="PTHR31143:SF2">
    <property type="entry name" value="FR47-LIKE DOMAIN-CONTAINING PROTEIN-RELATED"/>
    <property type="match status" value="1"/>
</dbReference>
<gene>
    <name evidence="2" type="ORF">V6984_01995</name>
</gene>
<dbReference type="SUPFAM" id="SSF55729">
    <property type="entry name" value="Acyl-CoA N-acyltransferases (Nat)"/>
    <property type="match status" value="1"/>
</dbReference>
<dbReference type="RefSeq" id="WP_342758147.1">
    <property type="nucleotide sequence ID" value="NZ_CP146256.1"/>
</dbReference>
<protein>
    <submittedName>
        <fullName evidence="2">GNAT family N-acetyltransferase</fullName>
        <ecNumber evidence="2">2.3.1.-</ecNumber>
    </submittedName>
</protein>
<evidence type="ECO:0000259" key="1">
    <source>
        <dbReference type="PROSITE" id="PS51186"/>
    </source>
</evidence>
<evidence type="ECO:0000313" key="3">
    <source>
        <dbReference type="Proteomes" id="UP001451571"/>
    </source>
</evidence>
<keyword evidence="3" id="KW-1185">Reference proteome</keyword>
<dbReference type="EMBL" id="CP146256">
    <property type="protein sequence ID" value="XAH74557.1"/>
    <property type="molecule type" value="Genomic_DNA"/>
</dbReference>
<sequence length="256" mass="28913">MYELSRKDMSKIAPLFSNAAHTIIRSCLQGYMGRAWTDNPEHPSSAQIIVGDFCFFTGVPNRELTDNIHVDSPSGLLLLIPESPGWDVLIEEAYPESFERFMRYTIKKPEAFHKETLSGNIANLPGGYSLRKIDEAIYRRLLMMEQLRDLCSVFGSYEAYEKHGLGFVVMCEDAIVSGASSYTVYDKGIEIEVDTLAGYRRKGLALICASRLILECLERGLYPSWDAMNKESVMLAERLGYQLGEAYVTYIVIEKS</sequence>
<keyword evidence="2" id="KW-0012">Acyltransferase</keyword>
<dbReference type="Gene3D" id="3.40.630.110">
    <property type="entry name" value="GNAT acetyltransferase-like"/>
    <property type="match status" value="1"/>
</dbReference>
<dbReference type="InterPro" id="IPR000182">
    <property type="entry name" value="GNAT_dom"/>
</dbReference>
<organism evidence="2 3">
    <name type="scientific">Kineothrix sedimenti</name>
    <dbReference type="NCBI Taxonomy" id="3123317"/>
    <lineage>
        <taxon>Bacteria</taxon>
        <taxon>Bacillati</taxon>
        <taxon>Bacillota</taxon>
        <taxon>Clostridia</taxon>
        <taxon>Lachnospirales</taxon>
        <taxon>Lachnospiraceae</taxon>
        <taxon>Kineothrix</taxon>
    </lineage>
</organism>
<dbReference type="Gene3D" id="3.40.630.30">
    <property type="match status" value="1"/>
</dbReference>
<proteinExistence type="predicted"/>
<keyword evidence="2" id="KW-0808">Transferase</keyword>
<dbReference type="InterPro" id="IPR016181">
    <property type="entry name" value="Acyl_CoA_acyltransferase"/>
</dbReference>
<feature type="domain" description="N-acetyltransferase" evidence="1">
    <location>
        <begin position="128"/>
        <end position="256"/>
    </location>
</feature>
<dbReference type="PANTHER" id="PTHR31143">
    <property type="match status" value="1"/>
</dbReference>
<dbReference type="Proteomes" id="UP001451571">
    <property type="component" value="Chromosome"/>
</dbReference>
<accession>A0ABZ3EY13</accession>
<reference evidence="2 3" key="1">
    <citation type="submission" date="2024-02" db="EMBL/GenBank/DDBJ databases">
        <title>Bacterial strain from lacustrine sediment.</title>
        <authorList>
            <person name="Petit C."/>
            <person name="Fadhlaoui K."/>
        </authorList>
    </citation>
    <scope>NUCLEOTIDE SEQUENCE [LARGE SCALE GENOMIC DNA]</scope>
    <source>
        <strain evidence="2 3">IPX-CK</strain>
    </source>
</reference>
<dbReference type="Pfam" id="PF12746">
    <property type="entry name" value="GNAT_acetyltran"/>
    <property type="match status" value="1"/>
</dbReference>
<evidence type="ECO:0000313" key="2">
    <source>
        <dbReference type="EMBL" id="XAH74557.1"/>
    </source>
</evidence>
<dbReference type="InterPro" id="IPR042573">
    <property type="entry name" value="GNAT_acetyltra_N"/>
</dbReference>
<dbReference type="InterPro" id="IPR027365">
    <property type="entry name" value="GNAT_acetyltra_YdfB-like"/>
</dbReference>